<dbReference type="EMBL" id="BLXT01000976">
    <property type="protein sequence ID" value="GFN82223.1"/>
    <property type="molecule type" value="Genomic_DNA"/>
</dbReference>
<dbReference type="Proteomes" id="UP000735302">
    <property type="component" value="Unassembled WGS sequence"/>
</dbReference>
<name>A0AAV3YJK2_9GAST</name>
<reference evidence="1 2" key="1">
    <citation type="journal article" date="2021" name="Elife">
        <title>Chloroplast acquisition without the gene transfer in kleptoplastic sea slugs, Plakobranchus ocellatus.</title>
        <authorList>
            <person name="Maeda T."/>
            <person name="Takahashi S."/>
            <person name="Yoshida T."/>
            <person name="Shimamura S."/>
            <person name="Takaki Y."/>
            <person name="Nagai Y."/>
            <person name="Toyoda A."/>
            <person name="Suzuki Y."/>
            <person name="Arimoto A."/>
            <person name="Ishii H."/>
            <person name="Satoh N."/>
            <person name="Nishiyama T."/>
            <person name="Hasebe M."/>
            <person name="Maruyama T."/>
            <person name="Minagawa J."/>
            <person name="Obokata J."/>
            <person name="Shigenobu S."/>
        </authorList>
    </citation>
    <scope>NUCLEOTIDE SEQUENCE [LARGE SCALE GENOMIC DNA]</scope>
</reference>
<sequence>MFFKADDYIFSLFIEHNQVEENLTSACPRGKLIKDKHLSNSSPQFSFRTIQITLVSNLRRNSPESQIKSKHDLITAANALTTLSSSRSAPIMAVMVRAIRHSLKQKQWMLTAAEGTRHTVTSVEHCDCASIFLSAQDCILRDGNRSPLS</sequence>
<keyword evidence="2" id="KW-1185">Reference proteome</keyword>
<organism evidence="1 2">
    <name type="scientific">Plakobranchus ocellatus</name>
    <dbReference type="NCBI Taxonomy" id="259542"/>
    <lineage>
        <taxon>Eukaryota</taxon>
        <taxon>Metazoa</taxon>
        <taxon>Spiralia</taxon>
        <taxon>Lophotrochozoa</taxon>
        <taxon>Mollusca</taxon>
        <taxon>Gastropoda</taxon>
        <taxon>Heterobranchia</taxon>
        <taxon>Euthyneura</taxon>
        <taxon>Panpulmonata</taxon>
        <taxon>Sacoglossa</taxon>
        <taxon>Placobranchoidea</taxon>
        <taxon>Plakobranchidae</taxon>
        <taxon>Plakobranchus</taxon>
    </lineage>
</organism>
<accession>A0AAV3YJK2</accession>
<proteinExistence type="predicted"/>
<evidence type="ECO:0000313" key="1">
    <source>
        <dbReference type="EMBL" id="GFN82223.1"/>
    </source>
</evidence>
<dbReference type="AlphaFoldDB" id="A0AAV3YJK2"/>
<evidence type="ECO:0000313" key="2">
    <source>
        <dbReference type="Proteomes" id="UP000735302"/>
    </source>
</evidence>
<gene>
    <name evidence="1" type="ORF">PoB_000872900</name>
</gene>
<comment type="caution">
    <text evidence="1">The sequence shown here is derived from an EMBL/GenBank/DDBJ whole genome shotgun (WGS) entry which is preliminary data.</text>
</comment>
<protein>
    <submittedName>
        <fullName evidence="1">Uncharacterized protein</fullName>
    </submittedName>
</protein>